<dbReference type="GO" id="GO:0004523">
    <property type="term" value="F:RNA-DNA hybrid ribonuclease activity"/>
    <property type="evidence" value="ECO:0007669"/>
    <property type="project" value="InterPro"/>
</dbReference>
<proteinExistence type="predicted"/>
<evidence type="ECO:0000313" key="3">
    <source>
        <dbReference type="Proteomes" id="UP000828251"/>
    </source>
</evidence>
<sequence length="90" mass="10528">SRNPNPVMVTSEWVLHQQYSTVSQAIKNLLQLPWMVRIEHIFREGNRVVDGLASMSFSRPFGRYIFMQPPDEVLKLLHDNYSGMAWPRLV</sequence>
<accession>A0A9D3ZI79</accession>
<dbReference type="Proteomes" id="UP000828251">
    <property type="component" value="Unassembled WGS sequence"/>
</dbReference>
<evidence type="ECO:0000259" key="1">
    <source>
        <dbReference type="Pfam" id="PF13456"/>
    </source>
</evidence>
<reference evidence="2 3" key="1">
    <citation type="journal article" date="2021" name="Plant Biotechnol. J.">
        <title>Multi-omics assisted identification of the key and species-specific regulatory components of drought-tolerant mechanisms in Gossypium stocksii.</title>
        <authorList>
            <person name="Yu D."/>
            <person name="Ke L."/>
            <person name="Zhang D."/>
            <person name="Wu Y."/>
            <person name="Sun Y."/>
            <person name="Mei J."/>
            <person name="Sun J."/>
            <person name="Sun Y."/>
        </authorList>
    </citation>
    <scope>NUCLEOTIDE SEQUENCE [LARGE SCALE GENOMIC DNA]</scope>
    <source>
        <strain evidence="3">cv. E1</strain>
        <tissue evidence="2">Leaf</tissue>
    </source>
</reference>
<dbReference type="AlphaFoldDB" id="A0A9D3ZI79"/>
<dbReference type="PANTHER" id="PTHR34023">
    <property type="entry name" value="RNASE H DOMAIN-CONTAINING PROTEIN"/>
    <property type="match status" value="1"/>
</dbReference>
<protein>
    <recommendedName>
        <fullName evidence="1">RNase H type-1 domain-containing protein</fullName>
    </recommendedName>
</protein>
<feature type="non-terminal residue" evidence="2">
    <location>
        <position position="1"/>
    </location>
</feature>
<dbReference type="EMBL" id="JAIQCV010000012">
    <property type="protein sequence ID" value="KAH1039205.1"/>
    <property type="molecule type" value="Genomic_DNA"/>
</dbReference>
<organism evidence="2 3">
    <name type="scientific">Gossypium stocksii</name>
    <dbReference type="NCBI Taxonomy" id="47602"/>
    <lineage>
        <taxon>Eukaryota</taxon>
        <taxon>Viridiplantae</taxon>
        <taxon>Streptophyta</taxon>
        <taxon>Embryophyta</taxon>
        <taxon>Tracheophyta</taxon>
        <taxon>Spermatophyta</taxon>
        <taxon>Magnoliopsida</taxon>
        <taxon>eudicotyledons</taxon>
        <taxon>Gunneridae</taxon>
        <taxon>Pentapetalae</taxon>
        <taxon>rosids</taxon>
        <taxon>malvids</taxon>
        <taxon>Malvales</taxon>
        <taxon>Malvaceae</taxon>
        <taxon>Malvoideae</taxon>
        <taxon>Gossypium</taxon>
    </lineage>
</organism>
<dbReference type="PANTHER" id="PTHR34023:SF4">
    <property type="entry name" value="RNASE H TYPE-1 DOMAIN-CONTAINING PROTEIN"/>
    <property type="match status" value="1"/>
</dbReference>
<feature type="domain" description="RNase H type-1" evidence="1">
    <location>
        <begin position="9"/>
        <end position="55"/>
    </location>
</feature>
<evidence type="ECO:0000313" key="2">
    <source>
        <dbReference type="EMBL" id="KAH1039205.1"/>
    </source>
</evidence>
<dbReference type="OrthoDB" id="1435729at2759"/>
<name>A0A9D3ZI79_9ROSI</name>
<gene>
    <name evidence="2" type="ORF">J1N35_040948</name>
</gene>
<keyword evidence="3" id="KW-1185">Reference proteome</keyword>
<dbReference type="GO" id="GO:0003676">
    <property type="term" value="F:nucleic acid binding"/>
    <property type="evidence" value="ECO:0007669"/>
    <property type="project" value="InterPro"/>
</dbReference>
<dbReference type="InterPro" id="IPR002156">
    <property type="entry name" value="RNaseH_domain"/>
</dbReference>
<comment type="caution">
    <text evidence="2">The sequence shown here is derived from an EMBL/GenBank/DDBJ whole genome shotgun (WGS) entry which is preliminary data.</text>
</comment>
<dbReference type="Pfam" id="PF13456">
    <property type="entry name" value="RVT_3"/>
    <property type="match status" value="1"/>
</dbReference>